<evidence type="ECO:0000313" key="2">
    <source>
        <dbReference type="Proteomes" id="UP000499080"/>
    </source>
</evidence>
<keyword evidence="2" id="KW-1185">Reference proteome</keyword>
<organism evidence="1 2">
    <name type="scientific">Araneus ventricosus</name>
    <name type="common">Orbweaver spider</name>
    <name type="synonym">Epeira ventricosa</name>
    <dbReference type="NCBI Taxonomy" id="182803"/>
    <lineage>
        <taxon>Eukaryota</taxon>
        <taxon>Metazoa</taxon>
        <taxon>Ecdysozoa</taxon>
        <taxon>Arthropoda</taxon>
        <taxon>Chelicerata</taxon>
        <taxon>Arachnida</taxon>
        <taxon>Araneae</taxon>
        <taxon>Araneomorphae</taxon>
        <taxon>Entelegynae</taxon>
        <taxon>Araneoidea</taxon>
        <taxon>Araneidae</taxon>
        <taxon>Araneus</taxon>
    </lineage>
</organism>
<protein>
    <submittedName>
        <fullName evidence="1">Uncharacterized protein</fullName>
    </submittedName>
</protein>
<dbReference type="Proteomes" id="UP000499080">
    <property type="component" value="Unassembled WGS sequence"/>
</dbReference>
<sequence length="106" mass="12005">MVFVNKIVDLSQLLDQICETVDSLLHLQICTRFSIQSTYVKKSKRTFEHLILFFVPRTLTETVPDQVRIRERRGENNSAGLPPAGVVRKFEEGMPAQVSPSSSDRG</sequence>
<evidence type="ECO:0000313" key="1">
    <source>
        <dbReference type="EMBL" id="GBL91121.1"/>
    </source>
</evidence>
<comment type="caution">
    <text evidence="1">The sequence shown here is derived from an EMBL/GenBank/DDBJ whole genome shotgun (WGS) entry which is preliminary data.</text>
</comment>
<name>A0A4Y2BFT7_ARAVE</name>
<dbReference type="EMBL" id="BGPR01083372">
    <property type="protein sequence ID" value="GBL91121.1"/>
    <property type="molecule type" value="Genomic_DNA"/>
</dbReference>
<proteinExistence type="predicted"/>
<reference evidence="1 2" key="1">
    <citation type="journal article" date="2019" name="Sci. Rep.">
        <title>Orb-weaving spider Araneus ventricosus genome elucidates the spidroin gene catalogue.</title>
        <authorList>
            <person name="Kono N."/>
            <person name="Nakamura H."/>
            <person name="Ohtoshi R."/>
            <person name="Moran D.A.P."/>
            <person name="Shinohara A."/>
            <person name="Yoshida Y."/>
            <person name="Fujiwara M."/>
            <person name="Mori M."/>
            <person name="Tomita M."/>
            <person name="Arakawa K."/>
        </authorList>
    </citation>
    <scope>NUCLEOTIDE SEQUENCE [LARGE SCALE GENOMIC DNA]</scope>
</reference>
<accession>A0A4Y2BFT7</accession>
<dbReference type="AlphaFoldDB" id="A0A4Y2BFT7"/>
<gene>
    <name evidence="1" type="ORF">AVEN_77761_1</name>
</gene>